<keyword evidence="1" id="KW-0472">Membrane</keyword>
<feature type="transmembrane region" description="Helical" evidence="1">
    <location>
        <begin position="85"/>
        <end position="102"/>
    </location>
</feature>
<keyword evidence="1" id="KW-0812">Transmembrane</keyword>
<dbReference type="EMBL" id="JAPFCC010000001">
    <property type="protein sequence ID" value="MCW7553887.1"/>
    <property type="molecule type" value="Genomic_DNA"/>
</dbReference>
<reference evidence="2 3" key="1">
    <citation type="submission" date="2022-10" db="EMBL/GenBank/DDBJ databases">
        <title>High-quality genome sequences of two octocoral-associated bacteria, Endozoicomonas euniceicola EF212 and Endozoicomonas gorgoniicola PS125.</title>
        <authorList>
            <person name="Chiou Y.-J."/>
            <person name="Chen Y.-H."/>
        </authorList>
    </citation>
    <scope>NUCLEOTIDE SEQUENCE [LARGE SCALE GENOMIC DNA]</scope>
    <source>
        <strain evidence="2 3">PS125</strain>
    </source>
</reference>
<name>A0ABT3MWX6_9GAMM</name>
<keyword evidence="1" id="KW-1133">Transmembrane helix</keyword>
<dbReference type="InterPro" id="IPR021306">
    <property type="entry name" value="DUF2878"/>
</dbReference>
<feature type="transmembrane region" description="Helical" evidence="1">
    <location>
        <begin position="49"/>
        <end position="73"/>
    </location>
</feature>
<comment type="caution">
    <text evidence="2">The sequence shown here is derived from an EMBL/GenBank/DDBJ whole genome shotgun (WGS) entry which is preliminary data.</text>
</comment>
<sequence>MNQNLTLIATGIVFNLFWLVSVLGQSQYIWLSVLMLLTSWWFAPGGFQWALLLALPGILMDALLVYFGVYAFADAAFYSQSGLPVWLMVLWLGFSTFLWCIRKLILARTPLLIVAPGGLAGAASYLAGERLGAVMLPLGLLKSAVIIVICWTLFSMLALWWLKRIDKTIYRDVNP</sequence>
<protein>
    <submittedName>
        <fullName evidence="2">DUF2878 domain-containing protein</fullName>
    </submittedName>
</protein>
<organism evidence="2 3">
    <name type="scientific">Endozoicomonas gorgoniicola</name>
    <dbReference type="NCBI Taxonomy" id="1234144"/>
    <lineage>
        <taxon>Bacteria</taxon>
        <taxon>Pseudomonadati</taxon>
        <taxon>Pseudomonadota</taxon>
        <taxon>Gammaproteobacteria</taxon>
        <taxon>Oceanospirillales</taxon>
        <taxon>Endozoicomonadaceae</taxon>
        <taxon>Endozoicomonas</taxon>
    </lineage>
</organism>
<proteinExistence type="predicted"/>
<evidence type="ECO:0000256" key="1">
    <source>
        <dbReference type="SAM" id="Phobius"/>
    </source>
</evidence>
<dbReference type="RefSeq" id="WP_262563626.1">
    <property type="nucleotide sequence ID" value="NZ_JAPFCC010000001.1"/>
</dbReference>
<feature type="transmembrane region" description="Helical" evidence="1">
    <location>
        <begin position="109"/>
        <end position="128"/>
    </location>
</feature>
<accession>A0ABT3MWX6</accession>
<evidence type="ECO:0000313" key="2">
    <source>
        <dbReference type="EMBL" id="MCW7553887.1"/>
    </source>
</evidence>
<feature type="transmembrane region" description="Helical" evidence="1">
    <location>
        <begin position="12"/>
        <end position="37"/>
    </location>
</feature>
<gene>
    <name evidence="2" type="ORF">NX722_14890</name>
</gene>
<feature type="transmembrane region" description="Helical" evidence="1">
    <location>
        <begin position="140"/>
        <end position="162"/>
    </location>
</feature>
<keyword evidence="3" id="KW-1185">Reference proteome</keyword>
<evidence type="ECO:0000313" key="3">
    <source>
        <dbReference type="Proteomes" id="UP001209854"/>
    </source>
</evidence>
<dbReference type="Pfam" id="PF11086">
    <property type="entry name" value="DUF2878"/>
    <property type="match status" value="1"/>
</dbReference>
<dbReference type="Proteomes" id="UP001209854">
    <property type="component" value="Unassembled WGS sequence"/>
</dbReference>